<comment type="caution">
    <text evidence="1">The sequence shown here is derived from an EMBL/GenBank/DDBJ whole genome shotgun (WGS) entry which is preliminary data.</text>
</comment>
<keyword evidence="2" id="KW-1185">Reference proteome</keyword>
<dbReference type="EMBL" id="JARKIF010000010">
    <property type="protein sequence ID" value="KAJ7628827.1"/>
    <property type="molecule type" value="Genomic_DNA"/>
</dbReference>
<sequence>MCDSLLHICNRGTEVMVSRSTGKVKLTISTDRKFEDPRGRSFPMAYSYRKDRVHWIGIHKLLPNVAVDDFKNRLELLVTKSLGFPVVQNLIQLDFIISNNVLDNYVEAAGLPAPRPIVLSRGEYATRDHVVQIAEDPGVQLLVQQAPELKTGQNLSVLVADSMVLMDKESQTNSNNRVHRFVIHEVPDGVAPQECEKKLAAISERFNKLAVFQKNVLRRTVFATSVDNLDSAMHQLDFQIAKHAFIYHAEYENRDTMIELVNSAEYKQALAEMKKICNVTMFCADIVSTKLNEN</sequence>
<organism evidence="1 2">
    <name type="scientific">Roridomyces roridus</name>
    <dbReference type="NCBI Taxonomy" id="1738132"/>
    <lineage>
        <taxon>Eukaryota</taxon>
        <taxon>Fungi</taxon>
        <taxon>Dikarya</taxon>
        <taxon>Basidiomycota</taxon>
        <taxon>Agaricomycotina</taxon>
        <taxon>Agaricomycetes</taxon>
        <taxon>Agaricomycetidae</taxon>
        <taxon>Agaricales</taxon>
        <taxon>Marasmiineae</taxon>
        <taxon>Mycenaceae</taxon>
        <taxon>Roridomyces</taxon>
    </lineage>
</organism>
<protein>
    <submittedName>
        <fullName evidence="1">Uncharacterized protein</fullName>
    </submittedName>
</protein>
<dbReference type="AlphaFoldDB" id="A0AAD7BRS4"/>
<dbReference type="Proteomes" id="UP001221142">
    <property type="component" value="Unassembled WGS sequence"/>
</dbReference>
<evidence type="ECO:0000313" key="1">
    <source>
        <dbReference type="EMBL" id="KAJ7628827.1"/>
    </source>
</evidence>
<name>A0AAD7BRS4_9AGAR</name>
<accession>A0AAD7BRS4</accession>
<evidence type="ECO:0000313" key="2">
    <source>
        <dbReference type="Proteomes" id="UP001221142"/>
    </source>
</evidence>
<reference evidence="1" key="1">
    <citation type="submission" date="2023-03" db="EMBL/GenBank/DDBJ databases">
        <title>Massive genome expansion in bonnet fungi (Mycena s.s.) driven by repeated elements and novel gene families across ecological guilds.</title>
        <authorList>
            <consortium name="Lawrence Berkeley National Laboratory"/>
            <person name="Harder C.B."/>
            <person name="Miyauchi S."/>
            <person name="Viragh M."/>
            <person name="Kuo A."/>
            <person name="Thoen E."/>
            <person name="Andreopoulos B."/>
            <person name="Lu D."/>
            <person name="Skrede I."/>
            <person name="Drula E."/>
            <person name="Henrissat B."/>
            <person name="Morin E."/>
            <person name="Kohler A."/>
            <person name="Barry K."/>
            <person name="LaButti K."/>
            <person name="Morin E."/>
            <person name="Salamov A."/>
            <person name="Lipzen A."/>
            <person name="Mereny Z."/>
            <person name="Hegedus B."/>
            <person name="Baldrian P."/>
            <person name="Stursova M."/>
            <person name="Weitz H."/>
            <person name="Taylor A."/>
            <person name="Grigoriev I.V."/>
            <person name="Nagy L.G."/>
            <person name="Martin F."/>
            <person name="Kauserud H."/>
        </authorList>
    </citation>
    <scope>NUCLEOTIDE SEQUENCE</scope>
    <source>
        <strain evidence="1">9284</strain>
    </source>
</reference>
<proteinExistence type="predicted"/>
<gene>
    <name evidence="1" type="ORF">FB45DRAFT_1059510</name>
</gene>